<evidence type="ECO:0000313" key="2">
    <source>
        <dbReference type="Proteomes" id="UP000694005"/>
    </source>
</evidence>
<dbReference type="Proteomes" id="UP000694005">
    <property type="component" value="Chromosome A09"/>
</dbReference>
<feature type="non-terminal residue" evidence="1">
    <location>
        <position position="1"/>
    </location>
</feature>
<organism evidence="1 2">
    <name type="scientific">Brassica campestris</name>
    <name type="common">Field mustard</name>
    <dbReference type="NCBI Taxonomy" id="3711"/>
    <lineage>
        <taxon>Eukaryota</taxon>
        <taxon>Viridiplantae</taxon>
        <taxon>Streptophyta</taxon>
        <taxon>Embryophyta</taxon>
        <taxon>Tracheophyta</taxon>
        <taxon>Spermatophyta</taxon>
        <taxon>Magnoliopsida</taxon>
        <taxon>eudicotyledons</taxon>
        <taxon>Gunneridae</taxon>
        <taxon>Pentapetalae</taxon>
        <taxon>rosids</taxon>
        <taxon>malvids</taxon>
        <taxon>Brassicales</taxon>
        <taxon>Brassicaceae</taxon>
        <taxon>Brassiceae</taxon>
        <taxon>Brassica</taxon>
    </lineage>
</organism>
<dbReference type="EMBL" id="LS974625">
    <property type="protein sequence ID" value="CAG7864604.1"/>
    <property type="molecule type" value="Genomic_DNA"/>
</dbReference>
<evidence type="ECO:0000313" key="1">
    <source>
        <dbReference type="EMBL" id="CAG7864604.1"/>
    </source>
</evidence>
<dbReference type="Gramene" id="A09p50710.2_BraZ1">
    <property type="protein sequence ID" value="A09p50710.2_BraZ1.CDS.1"/>
    <property type="gene ID" value="A09g50710.2_BraZ1"/>
</dbReference>
<accession>A0A8D9CWL5</accession>
<proteinExistence type="predicted"/>
<sequence length="91" mass="10398">LKTCRVEVLDGVATSYAIVTNRVLLEDLELRFESSLDLIVGGNLYIFHNALSNFFKFVSLSLYFFELNVGVLFDQFTHRGLYNVVFILVTV</sequence>
<protein>
    <submittedName>
        <fullName evidence="1">Uncharacterized protein</fullName>
    </submittedName>
</protein>
<name>A0A8D9CWL5_BRACM</name>
<reference evidence="1 2" key="1">
    <citation type="submission" date="2021-07" db="EMBL/GenBank/DDBJ databases">
        <authorList>
            <consortium name="Genoscope - CEA"/>
            <person name="William W."/>
        </authorList>
    </citation>
    <scope>NUCLEOTIDE SEQUENCE [LARGE SCALE GENOMIC DNA]</scope>
</reference>
<gene>
    <name evidence="1" type="ORF">BRAPAZ1V2_A09P50710.2</name>
</gene>
<dbReference type="AlphaFoldDB" id="A0A8D9CWL5"/>